<evidence type="ECO:0000256" key="1">
    <source>
        <dbReference type="SAM" id="MobiDB-lite"/>
    </source>
</evidence>
<evidence type="ECO:0000313" key="3">
    <source>
        <dbReference type="Proteomes" id="UP000054564"/>
    </source>
</evidence>
<dbReference type="AlphaFoldDB" id="A0A0L0VUF9"/>
<sequence>MPPLRTDTPQPNQSTQFWIQCSHVCLPNPDLERTSLMSRLRRPLLKTLVPEITLGFESITKTWTDPGNHQNRTGAAGDNILEVVDPTGEEEESNGQLTALSENVMLEMAEMEHDALRDQEALQAQFKRLPAYFKAEVNELEEDLAGLGLGDDDADGGDNVDGDTELAD</sequence>
<feature type="region of interest" description="Disordered" evidence="1">
    <location>
        <begin position="146"/>
        <end position="168"/>
    </location>
</feature>
<keyword evidence="3" id="KW-1185">Reference proteome</keyword>
<evidence type="ECO:0000313" key="2">
    <source>
        <dbReference type="EMBL" id="KNF02918.1"/>
    </source>
</evidence>
<accession>A0A0L0VUF9</accession>
<gene>
    <name evidence="2" type="ORF">PSTG_03867</name>
</gene>
<dbReference type="Proteomes" id="UP000054564">
    <property type="component" value="Unassembled WGS sequence"/>
</dbReference>
<dbReference type="EMBL" id="AJIL01000020">
    <property type="protein sequence ID" value="KNF02918.1"/>
    <property type="molecule type" value="Genomic_DNA"/>
</dbReference>
<proteinExistence type="predicted"/>
<organism evidence="2 3">
    <name type="scientific">Puccinia striiformis f. sp. tritici PST-78</name>
    <dbReference type="NCBI Taxonomy" id="1165861"/>
    <lineage>
        <taxon>Eukaryota</taxon>
        <taxon>Fungi</taxon>
        <taxon>Dikarya</taxon>
        <taxon>Basidiomycota</taxon>
        <taxon>Pucciniomycotina</taxon>
        <taxon>Pucciniomycetes</taxon>
        <taxon>Pucciniales</taxon>
        <taxon>Pucciniaceae</taxon>
        <taxon>Puccinia</taxon>
    </lineage>
</organism>
<name>A0A0L0VUF9_9BASI</name>
<protein>
    <submittedName>
        <fullName evidence="2">Uncharacterized protein</fullName>
    </submittedName>
</protein>
<reference evidence="3" key="1">
    <citation type="submission" date="2014-03" db="EMBL/GenBank/DDBJ databases">
        <title>The Genome Sequence of Puccinia striiformis f. sp. tritici PST-78.</title>
        <authorList>
            <consortium name="The Broad Institute Genome Sequencing Platform"/>
            <person name="Cuomo C."/>
            <person name="Hulbert S."/>
            <person name="Chen X."/>
            <person name="Walker B."/>
            <person name="Young S.K."/>
            <person name="Zeng Q."/>
            <person name="Gargeya S."/>
            <person name="Fitzgerald M."/>
            <person name="Haas B."/>
            <person name="Abouelleil A."/>
            <person name="Alvarado L."/>
            <person name="Arachchi H.M."/>
            <person name="Berlin A.M."/>
            <person name="Chapman S.B."/>
            <person name="Goldberg J."/>
            <person name="Griggs A."/>
            <person name="Gujja S."/>
            <person name="Hansen M."/>
            <person name="Howarth C."/>
            <person name="Imamovic A."/>
            <person name="Larimer J."/>
            <person name="McCowan C."/>
            <person name="Montmayeur A."/>
            <person name="Murphy C."/>
            <person name="Neiman D."/>
            <person name="Pearson M."/>
            <person name="Priest M."/>
            <person name="Roberts A."/>
            <person name="Saif S."/>
            <person name="Shea T."/>
            <person name="Sisk P."/>
            <person name="Sykes S."/>
            <person name="Wortman J."/>
            <person name="Nusbaum C."/>
            <person name="Birren B."/>
        </authorList>
    </citation>
    <scope>NUCLEOTIDE SEQUENCE [LARGE SCALE GENOMIC DNA]</scope>
    <source>
        <strain evidence="3">race PST-78</strain>
    </source>
</reference>
<comment type="caution">
    <text evidence="2">The sequence shown here is derived from an EMBL/GenBank/DDBJ whole genome shotgun (WGS) entry which is preliminary data.</text>
</comment>